<accession>A0AAV4AFR9</accession>
<reference evidence="1 2" key="1">
    <citation type="journal article" date="2021" name="Elife">
        <title>Chloroplast acquisition without the gene transfer in kleptoplastic sea slugs, Plakobranchus ocellatus.</title>
        <authorList>
            <person name="Maeda T."/>
            <person name="Takahashi S."/>
            <person name="Yoshida T."/>
            <person name="Shimamura S."/>
            <person name="Takaki Y."/>
            <person name="Nagai Y."/>
            <person name="Toyoda A."/>
            <person name="Suzuki Y."/>
            <person name="Arimoto A."/>
            <person name="Ishii H."/>
            <person name="Satoh N."/>
            <person name="Nishiyama T."/>
            <person name="Hasebe M."/>
            <person name="Maruyama T."/>
            <person name="Minagawa J."/>
            <person name="Obokata J."/>
            <person name="Shigenobu S."/>
        </authorList>
    </citation>
    <scope>NUCLEOTIDE SEQUENCE [LARGE SCALE GENOMIC DNA]</scope>
</reference>
<dbReference type="Proteomes" id="UP000735302">
    <property type="component" value="Unassembled WGS sequence"/>
</dbReference>
<comment type="caution">
    <text evidence="1">The sequence shown here is derived from an EMBL/GenBank/DDBJ whole genome shotgun (WGS) entry which is preliminary data.</text>
</comment>
<dbReference type="AlphaFoldDB" id="A0AAV4AFR9"/>
<organism evidence="1 2">
    <name type="scientific">Plakobranchus ocellatus</name>
    <dbReference type="NCBI Taxonomy" id="259542"/>
    <lineage>
        <taxon>Eukaryota</taxon>
        <taxon>Metazoa</taxon>
        <taxon>Spiralia</taxon>
        <taxon>Lophotrochozoa</taxon>
        <taxon>Mollusca</taxon>
        <taxon>Gastropoda</taxon>
        <taxon>Heterobranchia</taxon>
        <taxon>Euthyneura</taxon>
        <taxon>Panpulmonata</taxon>
        <taxon>Sacoglossa</taxon>
        <taxon>Placobranchoidea</taxon>
        <taxon>Plakobranchidae</taxon>
        <taxon>Plakobranchus</taxon>
    </lineage>
</organism>
<protein>
    <recommendedName>
        <fullName evidence="3">Reverse transcriptase zinc-binding domain-containing protein</fullName>
    </recommendedName>
</protein>
<gene>
    <name evidence="1" type="ORF">PoB_003238700</name>
</gene>
<evidence type="ECO:0008006" key="3">
    <source>
        <dbReference type="Google" id="ProtNLM"/>
    </source>
</evidence>
<keyword evidence="2" id="KW-1185">Reference proteome</keyword>
<dbReference type="EMBL" id="BLXT01003754">
    <property type="protein sequence ID" value="GFO05882.1"/>
    <property type="molecule type" value="Genomic_DNA"/>
</dbReference>
<sequence length="104" mass="12290">MTNEVQNMWDRETKGNFFRKLVPKVGPSKIKFTRQLESLNRLRMGTTRYKHADRECGYCQKKVTTEHILFQCPGLAMLTCRWVAHSKRRPTLETTRLVMANMKD</sequence>
<evidence type="ECO:0000313" key="2">
    <source>
        <dbReference type="Proteomes" id="UP000735302"/>
    </source>
</evidence>
<evidence type="ECO:0000313" key="1">
    <source>
        <dbReference type="EMBL" id="GFO05882.1"/>
    </source>
</evidence>
<proteinExistence type="predicted"/>
<name>A0AAV4AFR9_9GAST</name>